<dbReference type="VEuPathDB" id="FungiDB:F503_01729"/>
<dbReference type="HOGENOM" id="CLU_004184_7_2_1"/>
<feature type="region of interest" description="Disordered" evidence="1">
    <location>
        <begin position="179"/>
        <end position="238"/>
    </location>
</feature>
<evidence type="ECO:0000256" key="1">
    <source>
        <dbReference type="SAM" id="MobiDB-lite"/>
    </source>
</evidence>
<dbReference type="PANTHER" id="PTHR24148">
    <property type="entry name" value="ANKYRIN REPEAT DOMAIN-CONTAINING PROTEIN 39 HOMOLOG-RELATED"/>
    <property type="match status" value="1"/>
</dbReference>
<proteinExistence type="predicted"/>
<dbReference type="InterPro" id="IPR010730">
    <property type="entry name" value="HET"/>
</dbReference>
<feature type="domain" description="Heterokaryon incompatibility" evidence="2">
    <location>
        <begin position="273"/>
        <end position="416"/>
    </location>
</feature>
<gene>
    <name evidence="3" type="ORF">F503_01729</name>
</gene>
<keyword evidence="4" id="KW-1185">Reference proteome</keyword>
<sequence>MFGHDDDKKTARRPLPDGFLKRTQPPRRPRDDKSAEQIAHANAEAFGQNAHIQAHALPVRPAGGPSITHASGPTLARPDSHGSARSQQGKERERTPPAFGLLSSSRLPAEERQWKKAPYPVSVYGEGPESELHSVSYGQPAYEQEQLPPPQGSALGETNPRDSFAPGLVHPRAAVQLGMYPPKPARSSSPQPHQFYPITPPHRDKYGRPSSSTTTQSAAAAHSHSAYPNNGNTPVTHTSLAPSEIRLIRIAHSSSGPLRLTFVHTFLNRPIPYIALSYTWGSTQNKAIAELDGHPIPITNNLNQALLKLRDRDRDVICWADAICINQSDKSEVSDQVLLMRSIYSLANSVAVWLGSASSDSDEAIKFLDTIATHGKHRNDGTILRIIESPQHRKDFAAVVSLFQREYWRRVWVVQEVLNGGLITVHCGPSSLSWDTLQQATEAFRRNSKHIERHYSSLIGDNREPIFLSSQNRLSYARALQELGPSSFKDMRTLLGSGTATDTAFKATKFLVTLQTCRDKFATDPRDKVYGVLGVSPQDAQTAITPDYKMPIGEVYTKAAEYVITASRRLDIVCHALHYPVHVTALGLPTWVPDWSHISPMTAIDWPMGRFRAGADMQEETSIADHGTLNVQAIFIDKIRSRGIPVGTTNTVHDMVMSFLHWFSLLQERFKSKDNAELEIMEMEFCRLLVFDNMHPLYAGYGAWRHVTLHLFASLAADLLPEMPLHHRLIPYSQPGVVDLYGVDRNTLLEESFSTSMTGRSFFMTNSGHIGMGSGYLAVGDHLIVPFGCPTPLILRTDGDMGEYRLVSDAFVGGYMYGQAVNEWKSGTVRASRYRIH</sequence>
<protein>
    <submittedName>
        <fullName evidence="3">HET domain-containing protein</fullName>
    </submittedName>
</protein>
<dbReference type="OrthoDB" id="3548654at2759"/>
<dbReference type="STRING" id="1262450.S3BRE0"/>
<dbReference type="AlphaFoldDB" id="S3BRE0"/>
<dbReference type="PANTHER" id="PTHR24148:SF73">
    <property type="entry name" value="HET DOMAIN PROTEIN (AFU_ORTHOLOGUE AFUA_8G01020)"/>
    <property type="match status" value="1"/>
</dbReference>
<dbReference type="InterPro" id="IPR052895">
    <property type="entry name" value="HetReg/Transcr_Mod"/>
</dbReference>
<dbReference type="Pfam" id="PF26639">
    <property type="entry name" value="Het-6_barrel"/>
    <property type="match status" value="1"/>
</dbReference>
<feature type="region of interest" description="Disordered" evidence="1">
    <location>
        <begin position="1"/>
        <end position="167"/>
    </location>
</feature>
<evidence type="ECO:0000259" key="2">
    <source>
        <dbReference type="Pfam" id="PF06985"/>
    </source>
</evidence>
<organism evidence="3 4">
    <name type="scientific">Ophiostoma piceae (strain UAMH 11346)</name>
    <name type="common">Sap stain fungus</name>
    <dbReference type="NCBI Taxonomy" id="1262450"/>
    <lineage>
        <taxon>Eukaryota</taxon>
        <taxon>Fungi</taxon>
        <taxon>Dikarya</taxon>
        <taxon>Ascomycota</taxon>
        <taxon>Pezizomycotina</taxon>
        <taxon>Sordariomycetes</taxon>
        <taxon>Sordariomycetidae</taxon>
        <taxon>Ophiostomatales</taxon>
        <taxon>Ophiostomataceae</taxon>
        <taxon>Ophiostoma</taxon>
    </lineage>
</organism>
<name>S3BRE0_OPHP1</name>
<evidence type="ECO:0000313" key="4">
    <source>
        <dbReference type="Proteomes" id="UP000016923"/>
    </source>
</evidence>
<dbReference type="Proteomes" id="UP000016923">
    <property type="component" value="Unassembled WGS sequence"/>
</dbReference>
<feature type="compositionally biased region" description="Low complexity" evidence="1">
    <location>
        <begin position="210"/>
        <end position="226"/>
    </location>
</feature>
<feature type="compositionally biased region" description="Basic and acidic residues" evidence="1">
    <location>
        <begin position="78"/>
        <end position="95"/>
    </location>
</feature>
<feature type="compositionally biased region" description="Polar residues" evidence="1">
    <location>
        <begin position="227"/>
        <end position="238"/>
    </location>
</feature>
<dbReference type="EMBL" id="KE148164">
    <property type="protein sequence ID" value="EPE03839.1"/>
    <property type="molecule type" value="Genomic_DNA"/>
</dbReference>
<evidence type="ECO:0000313" key="3">
    <source>
        <dbReference type="EMBL" id="EPE03839.1"/>
    </source>
</evidence>
<dbReference type="Pfam" id="PF06985">
    <property type="entry name" value="HET"/>
    <property type="match status" value="1"/>
</dbReference>
<dbReference type="eggNOG" id="ENOG502QTW7">
    <property type="taxonomic scope" value="Eukaryota"/>
</dbReference>
<reference evidence="3 4" key="1">
    <citation type="journal article" date="2013" name="BMC Genomics">
        <title>The genome and transcriptome of the pine saprophyte Ophiostoma piceae, and a comparison with the bark beetle-associated pine pathogen Grosmannia clavigera.</title>
        <authorList>
            <person name="Haridas S."/>
            <person name="Wang Y."/>
            <person name="Lim L."/>
            <person name="Massoumi Alamouti S."/>
            <person name="Jackman S."/>
            <person name="Docking R."/>
            <person name="Robertson G."/>
            <person name="Birol I."/>
            <person name="Bohlmann J."/>
            <person name="Breuil C."/>
        </authorList>
    </citation>
    <scope>NUCLEOTIDE SEQUENCE [LARGE SCALE GENOMIC DNA]</scope>
    <source>
        <strain evidence="3 4">UAMH 11346</strain>
    </source>
</reference>
<dbReference type="OMA" id="YRYVGDI"/>
<accession>S3BRE0</accession>